<dbReference type="AlphaFoldDB" id="A0A0J9THP6"/>
<evidence type="ECO:0000313" key="2">
    <source>
        <dbReference type="EMBL" id="KMZ95165.1"/>
    </source>
</evidence>
<evidence type="ECO:0000313" key="3">
    <source>
        <dbReference type="Proteomes" id="UP000053776"/>
    </source>
</evidence>
<evidence type="ECO:0008006" key="4">
    <source>
        <dbReference type="Google" id="ProtNLM"/>
    </source>
</evidence>
<accession>A0A0J9THP6</accession>
<protein>
    <recommendedName>
        <fullName evidence="4">Variable surface protein Vir18</fullName>
    </recommendedName>
</protein>
<feature type="compositionally biased region" description="Polar residues" evidence="1">
    <location>
        <begin position="266"/>
        <end position="278"/>
    </location>
</feature>
<dbReference type="EMBL" id="KQ234996">
    <property type="protein sequence ID" value="KMZ95165.1"/>
    <property type="molecule type" value="Genomic_DNA"/>
</dbReference>
<feature type="compositionally biased region" description="Polar residues" evidence="1">
    <location>
        <begin position="175"/>
        <end position="227"/>
    </location>
</feature>
<feature type="region of interest" description="Disordered" evidence="1">
    <location>
        <begin position="123"/>
        <end position="227"/>
    </location>
</feature>
<gene>
    <name evidence="2" type="ORF">PVMG_05083</name>
</gene>
<feature type="region of interest" description="Disordered" evidence="1">
    <location>
        <begin position="412"/>
        <end position="433"/>
    </location>
</feature>
<dbReference type="OrthoDB" id="388741at2759"/>
<feature type="compositionally biased region" description="Polar residues" evidence="1">
    <location>
        <begin position="145"/>
        <end position="162"/>
    </location>
</feature>
<reference evidence="2 3" key="1">
    <citation type="submission" date="2011-08" db="EMBL/GenBank/DDBJ databases">
        <title>The Genome Sequence of Plasmodium vivax Mauritania I.</title>
        <authorList>
            <consortium name="The Broad Institute Genome Sequencing Platform"/>
            <consortium name="The Broad Institute Genome Sequencing Center for Infectious Disease"/>
            <person name="Neafsey D."/>
            <person name="Carlton J."/>
            <person name="Barnwell J."/>
            <person name="Collins W."/>
            <person name="Escalante A."/>
            <person name="Mullikin J."/>
            <person name="Saul A."/>
            <person name="Guigo R."/>
            <person name="Camara F."/>
            <person name="Young S.K."/>
            <person name="Zeng Q."/>
            <person name="Gargeya S."/>
            <person name="Fitzgerald M."/>
            <person name="Haas B."/>
            <person name="Abouelleil A."/>
            <person name="Alvarado L."/>
            <person name="Arachchi H.M."/>
            <person name="Berlin A."/>
            <person name="Brown A."/>
            <person name="Chapman S.B."/>
            <person name="Chen Z."/>
            <person name="Dunbar C."/>
            <person name="Freedman E."/>
            <person name="Gearin G."/>
            <person name="Gellesch M."/>
            <person name="Goldberg J."/>
            <person name="Griggs A."/>
            <person name="Gujja S."/>
            <person name="Heiman D."/>
            <person name="Howarth C."/>
            <person name="Larson L."/>
            <person name="Lui A."/>
            <person name="MacDonald P.J.P."/>
            <person name="Montmayeur A."/>
            <person name="Murphy C."/>
            <person name="Neiman D."/>
            <person name="Pearson M."/>
            <person name="Priest M."/>
            <person name="Roberts A."/>
            <person name="Saif S."/>
            <person name="Shea T."/>
            <person name="Shenoy N."/>
            <person name="Sisk P."/>
            <person name="Stolte C."/>
            <person name="Sykes S."/>
            <person name="Wortman J."/>
            <person name="Nusbaum C."/>
            <person name="Birren B."/>
        </authorList>
    </citation>
    <scope>NUCLEOTIDE SEQUENCE [LARGE SCALE GENOMIC DNA]</scope>
    <source>
        <strain evidence="2 3">Mauritania I</strain>
    </source>
</reference>
<feature type="region of interest" description="Disordered" evidence="1">
    <location>
        <begin position="239"/>
        <end position="312"/>
    </location>
</feature>
<evidence type="ECO:0000256" key="1">
    <source>
        <dbReference type="SAM" id="MobiDB-lite"/>
    </source>
</evidence>
<dbReference type="Proteomes" id="UP000053776">
    <property type="component" value="Unassembled WGS sequence"/>
</dbReference>
<sequence>MSAPWFRTPSAYTAMYQRLQGVECIRDYHNSKTDIENKIAKLNKTNPKHFCNNCRQIKEIIISKDEEFKRCSANRSKQLKLIDVDGDIHRFMDECITLQECLSKRSARNKQVTLKSTNTGLCEKNGPCKNEKARTGGVGSKEQQRLGTETSKMGSSRTQKPQPTRAEQAEEKLSNEQFKVSQTPQIANALPNSVKTQNAVSESANNHQSITSAQVTTSTPPLTSSGQEITTEVDNRAISSTHLSRSGQKSDSGISVQQIHTDEDPITNNSPEDQSYRNTPGERDTAENIVLGQDPSRQPFVTETPDSEVSAGKVSVQTYPSGANADCLQSSSSDTSNVTAIHVHVENPHPNTVITDGNTLLKVKGEAVNHEHLGSKGPKVKDSVTEISADSDTINDNISNGGRGDTKVSDVNGSGDELRSAEDSCSEPTCSTEKGNILTDDKSDIFRRIFDAISNKNHIIQASAPMGIVMLLGLLFKVNQNLFALKKLFIFF</sequence>
<organism evidence="2 3">
    <name type="scientific">Plasmodium vivax Mauritania I</name>
    <dbReference type="NCBI Taxonomy" id="1035515"/>
    <lineage>
        <taxon>Eukaryota</taxon>
        <taxon>Sar</taxon>
        <taxon>Alveolata</taxon>
        <taxon>Apicomplexa</taxon>
        <taxon>Aconoidasida</taxon>
        <taxon>Haemosporida</taxon>
        <taxon>Plasmodiidae</taxon>
        <taxon>Plasmodium</taxon>
        <taxon>Plasmodium (Plasmodium)</taxon>
    </lineage>
</organism>
<name>A0A0J9THP6_PLAVI</name>
<proteinExistence type="predicted"/>
<feature type="compositionally biased region" description="Polar residues" evidence="1">
    <location>
        <begin position="239"/>
        <end position="259"/>
    </location>
</feature>